<name>A0A8T0CMT6_CORYI</name>
<feature type="domain" description="Amino acid transporter transmembrane" evidence="8">
    <location>
        <begin position="3"/>
        <end position="323"/>
    </location>
</feature>
<gene>
    <name evidence="9" type="ORF">BT93_L1377</name>
</gene>
<feature type="transmembrane region" description="Helical" evidence="7">
    <location>
        <begin position="158"/>
        <end position="178"/>
    </location>
</feature>
<protein>
    <recommendedName>
        <fullName evidence="8">Amino acid transporter transmembrane domain-containing protein</fullName>
    </recommendedName>
</protein>
<evidence type="ECO:0000256" key="5">
    <source>
        <dbReference type="ARBA" id="ARBA00022989"/>
    </source>
</evidence>
<feature type="transmembrane region" description="Helical" evidence="7">
    <location>
        <begin position="244"/>
        <end position="263"/>
    </location>
</feature>
<dbReference type="AlphaFoldDB" id="A0A8T0CMT6"/>
<evidence type="ECO:0000256" key="6">
    <source>
        <dbReference type="ARBA" id="ARBA00023136"/>
    </source>
</evidence>
<dbReference type="Proteomes" id="UP000806378">
    <property type="component" value="Unassembled WGS sequence"/>
</dbReference>
<proteinExistence type="predicted"/>
<evidence type="ECO:0000313" key="10">
    <source>
        <dbReference type="Proteomes" id="UP000806378"/>
    </source>
</evidence>
<evidence type="ECO:0000256" key="7">
    <source>
        <dbReference type="SAM" id="Phobius"/>
    </source>
</evidence>
<evidence type="ECO:0000256" key="4">
    <source>
        <dbReference type="ARBA" id="ARBA00022970"/>
    </source>
</evidence>
<keyword evidence="4" id="KW-0029">Amino-acid transport</keyword>
<evidence type="ECO:0000256" key="1">
    <source>
        <dbReference type="ARBA" id="ARBA00004370"/>
    </source>
</evidence>
<organism evidence="9 10">
    <name type="scientific">Corymbia citriodora subsp. variegata</name>
    <dbReference type="NCBI Taxonomy" id="360336"/>
    <lineage>
        <taxon>Eukaryota</taxon>
        <taxon>Viridiplantae</taxon>
        <taxon>Streptophyta</taxon>
        <taxon>Embryophyta</taxon>
        <taxon>Tracheophyta</taxon>
        <taxon>Spermatophyta</taxon>
        <taxon>Magnoliopsida</taxon>
        <taxon>eudicotyledons</taxon>
        <taxon>Gunneridae</taxon>
        <taxon>Pentapetalae</taxon>
        <taxon>rosids</taxon>
        <taxon>malvids</taxon>
        <taxon>Myrtales</taxon>
        <taxon>Myrtaceae</taxon>
        <taxon>Myrtoideae</taxon>
        <taxon>Eucalypteae</taxon>
        <taxon>Corymbia</taxon>
    </lineage>
</organism>
<evidence type="ECO:0000256" key="3">
    <source>
        <dbReference type="ARBA" id="ARBA00022692"/>
    </source>
</evidence>
<sequence length="339" mass="37849">MGFLFGRKMYYITWVFQSLTLLLGNMGFILVGGKALKEINSEFSETPLRLQYYLGMTGAAYFAFAYLIPTMSAMRSWLVVSAVLTFTYIGLLLTVVIKDGKSDENKNYNLKGSRVGQAFGVLGAISAAIVCNTTGLLLEIQSTLCKPAVKNMRKALGLQFTVGLVVYYGVTLAGYWAYGSGVAEYLPKELSGPKWVKVFVNSSIFLQSIISQHIFVVPVHETLDTKYLKLEESMNSATNLKRRLLLRVTFFAINTFLTAAFPFMGDFVIFFGSFTLIPLTFVFPSLIFLKVKGKTARMEKKAWHCFNVVAFSLLAVATTISAVRLIIHNTRMYSFFTDT</sequence>
<comment type="subcellular location">
    <subcellularLocation>
        <location evidence="1">Membrane</location>
    </subcellularLocation>
</comment>
<evidence type="ECO:0000256" key="2">
    <source>
        <dbReference type="ARBA" id="ARBA00022448"/>
    </source>
</evidence>
<reference evidence="9" key="1">
    <citation type="submission" date="2020-05" db="EMBL/GenBank/DDBJ databases">
        <title>WGS assembly of Corymbia citriodora subspecies variegata.</title>
        <authorList>
            <person name="Barry K."/>
            <person name="Hundley H."/>
            <person name="Shu S."/>
            <person name="Jenkins J."/>
            <person name="Grimwood J."/>
            <person name="Baten A."/>
        </authorList>
    </citation>
    <scope>NUCLEOTIDE SEQUENCE</scope>
    <source>
        <strain evidence="9">CV2-018</strain>
    </source>
</reference>
<dbReference type="Pfam" id="PF01490">
    <property type="entry name" value="Aa_trans"/>
    <property type="match status" value="1"/>
</dbReference>
<dbReference type="EMBL" id="MU089910">
    <property type="protein sequence ID" value="KAF7848978.1"/>
    <property type="molecule type" value="Genomic_DNA"/>
</dbReference>
<keyword evidence="3 7" id="KW-0812">Transmembrane</keyword>
<keyword evidence="2" id="KW-0813">Transport</keyword>
<keyword evidence="6 7" id="KW-0472">Membrane</keyword>
<feature type="transmembrane region" description="Helical" evidence="7">
    <location>
        <begin position="117"/>
        <end position="138"/>
    </location>
</feature>
<feature type="transmembrane region" description="Helical" evidence="7">
    <location>
        <begin position="76"/>
        <end position="97"/>
    </location>
</feature>
<feature type="transmembrane region" description="Helical" evidence="7">
    <location>
        <begin position="50"/>
        <end position="69"/>
    </location>
</feature>
<evidence type="ECO:0000313" key="9">
    <source>
        <dbReference type="EMBL" id="KAF7848978.1"/>
    </source>
</evidence>
<dbReference type="PANTHER" id="PTHR48017">
    <property type="entry name" value="OS05G0424000 PROTEIN-RELATED"/>
    <property type="match status" value="1"/>
</dbReference>
<feature type="transmembrane region" description="Helical" evidence="7">
    <location>
        <begin position="269"/>
        <end position="291"/>
    </location>
</feature>
<dbReference type="InterPro" id="IPR013057">
    <property type="entry name" value="AA_transpt_TM"/>
</dbReference>
<feature type="transmembrane region" description="Helical" evidence="7">
    <location>
        <begin position="12"/>
        <end position="30"/>
    </location>
</feature>
<dbReference type="GO" id="GO:0016020">
    <property type="term" value="C:membrane"/>
    <property type="evidence" value="ECO:0007669"/>
    <property type="project" value="UniProtKB-SubCell"/>
</dbReference>
<dbReference type="OrthoDB" id="40134at2759"/>
<dbReference type="Gramene" id="rna-gnl|WGS:JABURB|Cocit.L1377.1">
    <property type="protein sequence ID" value="cds-KAF7848978.1"/>
    <property type="gene ID" value="gene-BT93_L1377"/>
</dbReference>
<keyword evidence="10" id="KW-1185">Reference proteome</keyword>
<comment type="caution">
    <text evidence="9">The sequence shown here is derived from an EMBL/GenBank/DDBJ whole genome shotgun (WGS) entry which is preliminary data.</text>
</comment>
<dbReference type="GO" id="GO:0006865">
    <property type="term" value="P:amino acid transport"/>
    <property type="evidence" value="ECO:0007669"/>
    <property type="project" value="UniProtKB-KW"/>
</dbReference>
<feature type="transmembrane region" description="Helical" evidence="7">
    <location>
        <begin position="303"/>
        <end position="327"/>
    </location>
</feature>
<accession>A0A8T0CMT6</accession>
<keyword evidence="5 7" id="KW-1133">Transmembrane helix</keyword>
<evidence type="ECO:0000259" key="8">
    <source>
        <dbReference type="Pfam" id="PF01490"/>
    </source>
</evidence>